<proteinExistence type="predicted"/>
<protein>
    <submittedName>
        <fullName evidence="2">Glycosyltransferase family 4 protein</fullName>
    </submittedName>
</protein>
<evidence type="ECO:0000313" key="3">
    <source>
        <dbReference type="Proteomes" id="UP001214530"/>
    </source>
</evidence>
<dbReference type="PANTHER" id="PTHR12526:SF638">
    <property type="entry name" value="SPORE COAT PROTEIN SA"/>
    <property type="match status" value="1"/>
</dbReference>
<dbReference type="GO" id="GO:0016757">
    <property type="term" value="F:glycosyltransferase activity"/>
    <property type="evidence" value="ECO:0007669"/>
    <property type="project" value="TreeGrafter"/>
</dbReference>
<dbReference type="SUPFAM" id="SSF53756">
    <property type="entry name" value="UDP-Glycosyltransferase/glycogen phosphorylase"/>
    <property type="match status" value="1"/>
</dbReference>
<dbReference type="Proteomes" id="UP001214530">
    <property type="component" value="Chromosome"/>
</dbReference>
<dbReference type="InterPro" id="IPR028098">
    <property type="entry name" value="Glyco_trans_4-like_N"/>
</dbReference>
<dbReference type="Pfam" id="PF13692">
    <property type="entry name" value="Glyco_trans_1_4"/>
    <property type="match status" value="1"/>
</dbReference>
<dbReference type="PANTHER" id="PTHR12526">
    <property type="entry name" value="GLYCOSYLTRANSFERASE"/>
    <property type="match status" value="1"/>
</dbReference>
<evidence type="ECO:0000313" key="2">
    <source>
        <dbReference type="EMBL" id="WEK21292.1"/>
    </source>
</evidence>
<gene>
    <name evidence="2" type="ORF">P0Y49_09070</name>
</gene>
<organism evidence="2 3">
    <name type="scientific">Candidatus Pedobacter colombiensis</name>
    <dbReference type="NCBI Taxonomy" id="3121371"/>
    <lineage>
        <taxon>Bacteria</taxon>
        <taxon>Pseudomonadati</taxon>
        <taxon>Bacteroidota</taxon>
        <taxon>Sphingobacteriia</taxon>
        <taxon>Sphingobacteriales</taxon>
        <taxon>Sphingobacteriaceae</taxon>
        <taxon>Pedobacter</taxon>
    </lineage>
</organism>
<dbReference type="EMBL" id="CP119313">
    <property type="protein sequence ID" value="WEK21292.1"/>
    <property type="molecule type" value="Genomic_DNA"/>
</dbReference>
<accession>A0AAJ5WB23</accession>
<dbReference type="CDD" id="cd03808">
    <property type="entry name" value="GT4_CapM-like"/>
    <property type="match status" value="1"/>
</dbReference>
<dbReference type="AlphaFoldDB" id="A0AAJ5WB23"/>
<dbReference type="Gene3D" id="3.40.50.2000">
    <property type="entry name" value="Glycogen Phosphorylase B"/>
    <property type="match status" value="2"/>
</dbReference>
<dbReference type="Pfam" id="PF13477">
    <property type="entry name" value="Glyco_trans_4_2"/>
    <property type="match status" value="1"/>
</dbReference>
<evidence type="ECO:0000259" key="1">
    <source>
        <dbReference type="Pfam" id="PF13477"/>
    </source>
</evidence>
<name>A0AAJ5WB23_9SPHI</name>
<feature type="domain" description="Glycosyltransferase subfamily 4-like N-terminal" evidence="1">
    <location>
        <begin position="24"/>
        <end position="149"/>
    </location>
</feature>
<sequence>MTENRKKVLIACDSSRTLLDFRGKLIEELIKKNDVYVFTPKISQQHVRERLKIMNVTVYENALNGSNVSIFSDLKYIFKLYNLIKIIKPDIFFPYTFKPVIYGTILARLCKINCITPMLTGLGYNFTDNGAKKKLVSTITKFLLKFSLSANKRIRVIFQNKDDYNKLLETKIIGAKHQAFVVNGSGVDLSHYDYSEPKISQISFLMISRLINSKGVKEFYEAAKIVRSKFPDVKFKLIGSFDDNIDSITTELYAEIQSGDIIEYIGQVDDVRSYIRDASILVLPSYYGEGIPRCILEGMAMGRAIITSNSVGCRETIDASPSGINGFLVPIKNIPILASRMEYYINHTKDIILYGINGRNFAKKKFDVNLVNSEMLKIMNVGY</sequence>
<reference evidence="2" key="1">
    <citation type="submission" date="2023-03" db="EMBL/GenBank/DDBJ databases">
        <title>Andean soil-derived lignocellulolytic bacterial consortium as a source of novel taxa and putative plastic-active enzymes.</title>
        <authorList>
            <person name="Diaz-Garcia L."/>
            <person name="Chuvochina M."/>
            <person name="Feuerriegel G."/>
            <person name="Bunk B."/>
            <person name="Sproer C."/>
            <person name="Streit W.R."/>
            <person name="Rodriguez L.M."/>
            <person name="Overmann J."/>
            <person name="Jimenez D.J."/>
        </authorList>
    </citation>
    <scope>NUCLEOTIDE SEQUENCE</scope>
    <source>
        <strain evidence="2">MAG 3858</strain>
    </source>
</reference>